<protein>
    <submittedName>
        <fullName evidence="2">Phosphotransferase</fullName>
    </submittedName>
</protein>
<dbReference type="GO" id="GO:0016740">
    <property type="term" value="F:transferase activity"/>
    <property type="evidence" value="ECO:0007669"/>
    <property type="project" value="UniProtKB-KW"/>
</dbReference>
<gene>
    <name evidence="2" type="ORF">FYJ85_09025</name>
</gene>
<dbReference type="Gene3D" id="3.90.1200.10">
    <property type="match status" value="1"/>
</dbReference>
<feature type="domain" description="Aminoglycoside phosphotransferase" evidence="1">
    <location>
        <begin position="44"/>
        <end position="255"/>
    </location>
</feature>
<proteinExistence type="predicted"/>
<dbReference type="SUPFAM" id="SSF56112">
    <property type="entry name" value="Protein kinase-like (PK-like)"/>
    <property type="match status" value="1"/>
</dbReference>
<evidence type="ECO:0000313" key="2">
    <source>
        <dbReference type="EMBL" id="MST97185.1"/>
    </source>
</evidence>
<dbReference type="InterPro" id="IPR011009">
    <property type="entry name" value="Kinase-like_dom_sf"/>
</dbReference>
<evidence type="ECO:0000313" key="3">
    <source>
        <dbReference type="Proteomes" id="UP000435649"/>
    </source>
</evidence>
<dbReference type="Pfam" id="PF01636">
    <property type="entry name" value="APH"/>
    <property type="match status" value="1"/>
</dbReference>
<comment type="caution">
    <text evidence="2">The sequence shown here is derived from an EMBL/GenBank/DDBJ whole genome shotgun (WGS) entry which is preliminary data.</text>
</comment>
<sequence length="338" mass="39966">MWKKYLGHLPERDPLFQYLKHEIQPQLGGFLNHPDYRVFQLHGSNAVYLYEEKHRGTLVIGKFFLSDRERDPAAASRKLEREYHNLAMMHGSGFSGSPHYIARPLGRNDWLNRLLVIEYCYGELLSSIIMRAIRNRDSGLLYAKLTALAYFLARFHNNTASGWRIDFNEAAAYMDSLTGRLQFQNQIGANGANELYYLRDRWREQPKMWEDCQVFVHGDATPDNFLFGDGLAVISFDLERLKRADRVFDTGRVAAELMHFFLLMTGNKYAAEPFIGHFLWEYACHFPDRERTFEQTTRRVPFYMGTTLLRIARNPWLDWNYRLRLIHEAKQCLRRWYL</sequence>
<keyword evidence="3" id="KW-1185">Reference proteome</keyword>
<organism evidence="2 3">
    <name type="scientific">Victivallis lenta</name>
    <dbReference type="NCBI Taxonomy" id="2606640"/>
    <lineage>
        <taxon>Bacteria</taxon>
        <taxon>Pseudomonadati</taxon>
        <taxon>Lentisphaerota</taxon>
        <taxon>Lentisphaeria</taxon>
        <taxon>Victivallales</taxon>
        <taxon>Victivallaceae</taxon>
        <taxon>Victivallis</taxon>
    </lineage>
</organism>
<reference evidence="2 3" key="1">
    <citation type="submission" date="2019-08" db="EMBL/GenBank/DDBJ databases">
        <title>In-depth cultivation of the pig gut microbiome towards novel bacterial diversity and tailored functional studies.</title>
        <authorList>
            <person name="Wylensek D."/>
            <person name="Hitch T.C.A."/>
            <person name="Clavel T."/>
        </authorList>
    </citation>
    <scope>NUCLEOTIDE SEQUENCE [LARGE SCALE GENOMIC DNA]</scope>
    <source>
        <strain evidence="2 3">BBE-744-WT-12</strain>
    </source>
</reference>
<dbReference type="AlphaFoldDB" id="A0A844G2R5"/>
<dbReference type="InterPro" id="IPR002575">
    <property type="entry name" value="Aminoglycoside_PTrfase"/>
</dbReference>
<dbReference type="RefSeq" id="WP_106054224.1">
    <property type="nucleotide sequence ID" value="NZ_CALXOB010000020.1"/>
</dbReference>
<evidence type="ECO:0000259" key="1">
    <source>
        <dbReference type="Pfam" id="PF01636"/>
    </source>
</evidence>
<keyword evidence="2" id="KW-0808">Transferase</keyword>
<accession>A0A844G2R5</accession>
<name>A0A844G2R5_9BACT</name>
<dbReference type="Proteomes" id="UP000435649">
    <property type="component" value="Unassembled WGS sequence"/>
</dbReference>
<dbReference type="EMBL" id="VUNS01000008">
    <property type="protein sequence ID" value="MST97185.1"/>
    <property type="molecule type" value="Genomic_DNA"/>
</dbReference>